<protein>
    <recommendedName>
        <fullName evidence="2">HMG box domain-containing protein</fullName>
    </recommendedName>
</protein>
<comment type="caution">
    <text evidence="3">The sequence shown here is derived from an EMBL/GenBank/DDBJ whole genome shotgun (WGS) entry which is preliminary data.</text>
</comment>
<feature type="domain" description="HMG box" evidence="2">
    <location>
        <begin position="273"/>
        <end position="340"/>
    </location>
</feature>
<evidence type="ECO:0000313" key="3">
    <source>
        <dbReference type="EMBL" id="PVU92027.1"/>
    </source>
</evidence>
<gene>
    <name evidence="3" type="ORF">BB561_004075</name>
</gene>
<keyword evidence="1" id="KW-0238">DNA-binding</keyword>
<evidence type="ECO:0000313" key="4">
    <source>
        <dbReference type="Proteomes" id="UP000245383"/>
    </source>
</evidence>
<dbReference type="GO" id="GO:0003677">
    <property type="term" value="F:DNA binding"/>
    <property type="evidence" value="ECO:0007669"/>
    <property type="project" value="UniProtKB-UniRule"/>
</dbReference>
<evidence type="ECO:0000259" key="2">
    <source>
        <dbReference type="PROSITE" id="PS50118"/>
    </source>
</evidence>
<dbReference type="GO" id="GO:0005634">
    <property type="term" value="C:nucleus"/>
    <property type="evidence" value="ECO:0007669"/>
    <property type="project" value="UniProtKB-UniRule"/>
</dbReference>
<sequence length="340" mass="40095">MLKNIRLDISHFALLLATRNCIVSQHKLIPYAAILRQNGVRIATLDSKNSVILPFSFRCYSSNRRDIKLPSDNTFEQIIPTSESMQSLKLSNSTRDVSINEESNKSSFQEIRDAELLELYKHRDDKSLEHQNIQTTKQNEKDALENLLLHKNLTALIQLLVPSFCNSLYTLCVQDEYNKMKNDPSYTIDLNYFEQNIKNISASWKPMTEPEMLEHEQKYKLLKEQYTIELYKWWDNVDKNLVKLENCRRRSINKNQKNLDNYKLPMLVDPRAPKRPITAYAMFTEYLKESNDPELPSGYIDCIKYTATKWNKLPKIEKDVYINKFKAAFKHYKKVSKKYK</sequence>
<organism evidence="3 4">
    <name type="scientific">Smittium simulii</name>
    <dbReference type="NCBI Taxonomy" id="133385"/>
    <lineage>
        <taxon>Eukaryota</taxon>
        <taxon>Fungi</taxon>
        <taxon>Fungi incertae sedis</taxon>
        <taxon>Zoopagomycota</taxon>
        <taxon>Kickxellomycotina</taxon>
        <taxon>Harpellomycetes</taxon>
        <taxon>Harpellales</taxon>
        <taxon>Legeriomycetaceae</taxon>
        <taxon>Smittium</taxon>
    </lineage>
</organism>
<evidence type="ECO:0000256" key="1">
    <source>
        <dbReference type="PROSITE-ProRule" id="PRU00267"/>
    </source>
</evidence>
<proteinExistence type="predicted"/>
<dbReference type="Gene3D" id="1.10.30.10">
    <property type="entry name" value="High mobility group box domain"/>
    <property type="match status" value="1"/>
</dbReference>
<dbReference type="STRING" id="133385.A0A2T9YI68"/>
<reference evidence="3 4" key="1">
    <citation type="journal article" date="2018" name="MBio">
        <title>Comparative Genomics Reveals the Core Gene Toolbox for the Fungus-Insect Symbiosis.</title>
        <authorList>
            <person name="Wang Y."/>
            <person name="Stata M."/>
            <person name="Wang W."/>
            <person name="Stajich J.E."/>
            <person name="White M.M."/>
            <person name="Moncalvo J.M."/>
        </authorList>
    </citation>
    <scope>NUCLEOTIDE SEQUENCE [LARGE SCALE GENOMIC DNA]</scope>
    <source>
        <strain evidence="3 4">SWE-8-4</strain>
    </source>
</reference>
<dbReference type="Proteomes" id="UP000245383">
    <property type="component" value="Unassembled WGS sequence"/>
</dbReference>
<dbReference type="OrthoDB" id="5550281at2759"/>
<keyword evidence="1" id="KW-0539">Nucleus</keyword>
<dbReference type="SUPFAM" id="SSF47095">
    <property type="entry name" value="HMG-box"/>
    <property type="match status" value="1"/>
</dbReference>
<name>A0A2T9YI68_9FUNG</name>
<dbReference type="PROSITE" id="PS50118">
    <property type="entry name" value="HMG_BOX_2"/>
    <property type="match status" value="1"/>
</dbReference>
<dbReference type="InterPro" id="IPR036910">
    <property type="entry name" value="HMG_box_dom_sf"/>
</dbReference>
<dbReference type="AlphaFoldDB" id="A0A2T9YI68"/>
<keyword evidence="4" id="KW-1185">Reference proteome</keyword>
<feature type="DNA-binding region" description="HMG box" evidence="1">
    <location>
        <begin position="273"/>
        <end position="340"/>
    </location>
</feature>
<dbReference type="EMBL" id="MBFR01000177">
    <property type="protein sequence ID" value="PVU92027.1"/>
    <property type="molecule type" value="Genomic_DNA"/>
</dbReference>
<dbReference type="InterPro" id="IPR009071">
    <property type="entry name" value="HMG_box_dom"/>
</dbReference>
<accession>A0A2T9YI68</accession>